<evidence type="ECO:0000256" key="5">
    <source>
        <dbReference type="ARBA" id="ARBA00022833"/>
    </source>
</evidence>
<dbReference type="RefSeq" id="XP_042993529.1">
    <property type="nucleotide sequence ID" value="XM_043137595.1"/>
</dbReference>
<dbReference type="GO" id="GO:0003676">
    <property type="term" value="F:nucleic acid binding"/>
    <property type="evidence" value="ECO:0007669"/>
    <property type="project" value="InterPro"/>
</dbReference>
<dbReference type="PANTHER" id="PTHR11239">
    <property type="entry name" value="DNA-DIRECTED RNA POLYMERASE"/>
    <property type="match status" value="1"/>
</dbReference>
<dbReference type="AlphaFoldDB" id="A0A8E5MDA8"/>
<evidence type="ECO:0000256" key="6">
    <source>
        <dbReference type="ARBA" id="ARBA00023163"/>
    </source>
</evidence>
<evidence type="ECO:0000313" key="13">
    <source>
        <dbReference type="Proteomes" id="UP000027002"/>
    </source>
</evidence>
<comment type="similarity">
    <text evidence="8">Belongs to the archaeal rpoM/eukaryotic RPA12/RPB9/RPC11 RNA polymerase family.</text>
</comment>
<dbReference type="InterPro" id="IPR001222">
    <property type="entry name" value="Znf_TFIIS"/>
</dbReference>
<evidence type="ECO:0000256" key="7">
    <source>
        <dbReference type="ARBA" id="ARBA00023242"/>
    </source>
</evidence>
<feature type="domain" description="TFIIS-type" evidence="11">
    <location>
        <begin position="71"/>
        <end position="111"/>
    </location>
</feature>
<dbReference type="GO" id="GO:0005736">
    <property type="term" value="C:RNA polymerase I complex"/>
    <property type="evidence" value="ECO:0007669"/>
    <property type="project" value="TreeGrafter"/>
</dbReference>
<proteinExistence type="inferred from homology"/>
<dbReference type="GO" id="GO:0003899">
    <property type="term" value="F:DNA-directed RNA polymerase activity"/>
    <property type="evidence" value="ECO:0007669"/>
    <property type="project" value="InterPro"/>
</dbReference>
<protein>
    <recommendedName>
        <fullName evidence="8">DNA-directed RNA polymerase subunit</fullName>
    </recommendedName>
</protein>
<feature type="binding site" evidence="9">
    <location>
        <position position="75"/>
    </location>
    <ligand>
        <name>Zn(2+)</name>
        <dbReference type="ChEBI" id="CHEBI:29105"/>
        <label>2</label>
    </ligand>
</feature>
<dbReference type="PANTHER" id="PTHR11239:SF14">
    <property type="entry name" value="DNA-DIRECTED RNA POLYMERASE I SUBUNIT RPA12"/>
    <property type="match status" value="1"/>
</dbReference>
<name>A0A8E5MDA8_USTVR</name>
<dbReference type="KEGG" id="uvi:66060875"/>
<feature type="binding site" evidence="9">
    <location>
        <position position="78"/>
    </location>
    <ligand>
        <name>Zn(2+)</name>
        <dbReference type="ChEBI" id="CHEBI:29105"/>
        <label>2</label>
    </ligand>
</feature>
<feature type="binding site" evidence="9">
    <location>
        <position position="6"/>
    </location>
    <ligand>
        <name>Zn(2+)</name>
        <dbReference type="ChEBI" id="CHEBI:29105"/>
        <label>1</label>
    </ligand>
</feature>
<comment type="subcellular location">
    <subcellularLocation>
        <location evidence="1">Nucleus</location>
        <location evidence="1">Nucleolus</location>
    </subcellularLocation>
</comment>
<dbReference type="OrthoDB" id="10056816at2759"/>
<dbReference type="CDD" id="cd10507">
    <property type="entry name" value="Zn-ribbon_RPA12"/>
    <property type="match status" value="1"/>
</dbReference>
<keyword evidence="6 8" id="KW-0804">Transcription</keyword>
<feature type="binding site" evidence="9">
    <location>
        <position position="103"/>
    </location>
    <ligand>
        <name>Zn(2+)</name>
        <dbReference type="ChEBI" id="CHEBI:29105"/>
        <label>2</label>
    </ligand>
</feature>
<dbReference type="Proteomes" id="UP000027002">
    <property type="component" value="Chromosome 1"/>
</dbReference>
<evidence type="ECO:0000256" key="8">
    <source>
        <dbReference type="PIRNR" id="PIRNR005586"/>
    </source>
</evidence>
<evidence type="ECO:0000256" key="10">
    <source>
        <dbReference type="PIRSR" id="PIRSR005586-2"/>
    </source>
</evidence>
<keyword evidence="13" id="KW-1185">Reference proteome</keyword>
<dbReference type="GO" id="GO:0008270">
    <property type="term" value="F:zinc ion binding"/>
    <property type="evidence" value="ECO:0007669"/>
    <property type="project" value="UniProtKB-KW"/>
</dbReference>
<feature type="binding site" evidence="9">
    <location>
        <position position="106"/>
    </location>
    <ligand>
        <name>Zn(2+)</name>
        <dbReference type="ChEBI" id="CHEBI:29105"/>
        <label>2</label>
    </ligand>
</feature>
<dbReference type="SMART" id="SM00440">
    <property type="entry name" value="ZnF_C2C2"/>
    <property type="match status" value="1"/>
</dbReference>
<dbReference type="InterPro" id="IPR012164">
    <property type="entry name" value="Rpa12/Rpb9/Rpc10/TFS"/>
</dbReference>
<dbReference type="GO" id="GO:0006363">
    <property type="term" value="P:termination of RNA polymerase I transcription"/>
    <property type="evidence" value="ECO:0007669"/>
    <property type="project" value="TreeGrafter"/>
</dbReference>
<feature type="binding site" evidence="9">
    <location>
        <position position="23"/>
    </location>
    <ligand>
        <name>Zn(2+)</name>
        <dbReference type="ChEBI" id="CHEBI:29105"/>
        <label>1</label>
    </ligand>
</feature>
<dbReference type="GeneID" id="66060875"/>
<dbReference type="EMBL" id="CP072753">
    <property type="protein sequence ID" value="QUC15856.1"/>
    <property type="molecule type" value="Genomic_DNA"/>
</dbReference>
<keyword evidence="3 9" id="KW-0479">Metal-binding</keyword>
<organism evidence="12 13">
    <name type="scientific">Ustilaginoidea virens</name>
    <name type="common">Rice false smut fungus</name>
    <name type="synonym">Villosiclava virens</name>
    <dbReference type="NCBI Taxonomy" id="1159556"/>
    <lineage>
        <taxon>Eukaryota</taxon>
        <taxon>Fungi</taxon>
        <taxon>Dikarya</taxon>
        <taxon>Ascomycota</taxon>
        <taxon>Pezizomycotina</taxon>
        <taxon>Sordariomycetes</taxon>
        <taxon>Hypocreomycetidae</taxon>
        <taxon>Hypocreales</taxon>
        <taxon>Clavicipitaceae</taxon>
        <taxon>Ustilaginoidea</taxon>
    </lineage>
</organism>
<feature type="zinc finger region" description="C4-type" evidence="10">
    <location>
        <begin position="6"/>
        <end position="26"/>
    </location>
</feature>
<gene>
    <name evidence="12" type="ORF">UV8b_00097</name>
</gene>
<evidence type="ECO:0000256" key="3">
    <source>
        <dbReference type="ARBA" id="ARBA00022723"/>
    </source>
</evidence>
<dbReference type="InterPro" id="IPR034004">
    <property type="entry name" value="Zn_ribbon_RPA12_C"/>
</dbReference>
<feature type="binding site" evidence="9">
    <location>
        <position position="9"/>
    </location>
    <ligand>
        <name>Zn(2+)</name>
        <dbReference type="ChEBI" id="CHEBI:29105"/>
        <label>1</label>
    </ligand>
</feature>
<comment type="function">
    <text evidence="8">DNA-dependent RNA polymerase catalyzes the transcription of DNA into RNA using the four ribonucleoside triphosphates as substrates.</text>
</comment>
<evidence type="ECO:0000256" key="1">
    <source>
        <dbReference type="ARBA" id="ARBA00004604"/>
    </source>
</evidence>
<keyword evidence="4 10" id="KW-0863">Zinc-finger</keyword>
<dbReference type="SUPFAM" id="SSF57783">
    <property type="entry name" value="Zinc beta-ribbon"/>
    <property type="match status" value="1"/>
</dbReference>
<dbReference type="Pfam" id="PF01096">
    <property type="entry name" value="Zn_ribbon_TFIIS"/>
    <property type="match status" value="1"/>
</dbReference>
<dbReference type="PROSITE" id="PS00466">
    <property type="entry name" value="ZF_TFIIS_1"/>
    <property type="match status" value="1"/>
</dbReference>
<keyword evidence="5 9" id="KW-0862">Zinc</keyword>
<evidence type="ECO:0000256" key="9">
    <source>
        <dbReference type="PIRSR" id="PIRSR005586-1"/>
    </source>
</evidence>
<evidence type="ECO:0000259" key="11">
    <source>
        <dbReference type="PROSITE" id="PS51133"/>
    </source>
</evidence>
<evidence type="ECO:0000256" key="4">
    <source>
        <dbReference type="ARBA" id="ARBA00022771"/>
    </source>
</evidence>
<reference evidence="12" key="1">
    <citation type="submission" date="2020-03" db="EMBL/GenBank/DDBJ databases">
        <title>A mixture of massive structural variations and highly conserved coding sequences in Ustilaginoidea virens genome.</title>
        <authorList>
            <person name="Zhang K."/>
            <person name="Zhao Z."/>
            <person name="Zhang Z."/>
            <person name="Li Y."/>
            <person name="Hsiang T."/>
            <person name="Sun W."/>
        </authorList>
    </citation>
    <scope>NUCLEOTIDE SEQUENCE</scope>
    <source>
        <strain evidence="12">UV-8b</strain>
    </source>
</reference>
<dbReference type="PROSITE" id="PS51133">
    <property type="entry name" value="ZF_TFIIS_2"/>
    <property type="match status" value="1"/>
</dbReference>
<dbReference type="InterPro" id="IPR019761">
    <property type="entry name" value="DNA-dir_RNA_pol-M_15_CS"/>
</dbReference>
<sequence>MTVQFCSDCGNLLPSSQDRQVKCDCCAKLCKNTLLGSVSFSSTSDFPSELRNKRIINMPKQLSAQDTWSRTDVKCRECGAEEVQYTALQLRSADEGTTMFYSCPKCSARWNENN</sequence>
<dbReference type="PIRSF" id="PIRSF005586">
    <property type="entry name" value="RNApol_RpoM"/>
    <property type="match status" value="1"/>
</dbReference>
<keyword evidence="2 8" id="KW-0240">DNA-directed RNA polymerase</keyword>
<feature type="binding site" evidence="9">
    <location>
        <position position="26"/>
    </location>
    <ligand>
        <name>Zn(2+)</name>
        <dbReference type="ChEBI" id="CHEBI:29105"/>
        <label>1</label>
    </ligand>
</feature>
<evidence type="ECO:0000256" key="2">
    <source>
        <dbReference type="ARBA" id="ARBA00022478"/>
    </source>
</evidence>
<keyword evidence="7 8" id="KW-0539">Nucleus</keyword>
<accession>A0A8E5MDA8</accession>
<dbReference type="Gene3D" id="2.20.25.10">
    <property type="match status" value="1"/>
</dbReference>
<dbReference type="PROSITE" id="PS01030">
    <property type="entry name" value="RNA_POL_M_15KD"/>
    <property type="match status" value="1"/>
</dbReference>
<evidence type="ECO:0000313" key="12">
    <source>
        <dbReference type="EMBL" id="QUC15856.1"/>
    </source>
</evidence>